<evidence type="ECO:0000313" key="2">
    <source>
        <dbReference type="Proteomes" id="UP001230051"/>
    </source>
</evidence>
<dbReference type="EMBL" id="JAGXEW010000004">
    <property type="protein sequence ID" value="KAK1172771.1"/>
    <property type="molecule type" value="Genomic_DNA"/>
</dbReference>
<gene>
    <name evidence="1" type="ORF">AOXY_G5433</name>
</gene>
<accession>A0AAD8GE57</accession>
<keyword evidence="2" id="KW-1185">Reference proteome</keyword>
<protein>
    <submittedName>
        <fullName evidence="1">Uncharacterized protein</fullName>
    </submittedName>
</protein>
<dbReference type="AlphaFoldDB" id="A0AAD8GE57"/>
<proteinExistence type="predicted"/>
<dbReference type="InterPro" id="IPR040505">
    <property type="entry name" value="DUF5537"/>
</dbReference>
<comment type="caution">
    <text evidence="1">The sequence shown here is derived from an EMBL/GenBank/DDBJ whole genome shotgun (WGS) entry which is preliminary data.</text>
</comment>
<reference evidence="1" key="1">
    <citation type="submission" date="2022-02" db="EMBL/GenBank/DDBJ databases">
        <title>Atlantic sturgeon de novo genome assembly.</title>
        <authorList>
            <person name="Stock M."/>
            <person name="Klopp C."/>
            <person name="Guiguen Y."/>
            <person name="Cabau C."/>
            <person name="Parinello H."/>
            <person name="Santidrian Yebra-Pimentel E."/>
            <person name="Kuhl H."/>
            <person name="Dirks R.P."/>
            <person name="Guessner J."/>
            <person name="Wuertz S."/>
            <person name="Du K."/>
            <person name="Schartl M."/>
        </authorList>
    </citation>
    <scope>NUCLEOTIDE SEQUENCE</scope>
    <source>
        <strain evidence="1">STURGEONOMICS-FGT-2020</strain>
        <tissue evidence="1">Whole blood</tissue>
    </source>
</reference>
<name>A0AAD8GE57_ACIOX</name>
<dbReference type="Pfam" id="PF17690">
    <property type="entry name" value="DUF5537"/>
    <property type="match status" value="1"/>
</dbReference>
<evidence type="ECO:0000313" key="1">
    <source>
        <dbReference type="EMBL" id="KAK1172771.1"/>
    </source>
</evidence>
<sequence length="277" mass="31329">MATPKLMTLSTTTDTRRVPSNWELLGGLGQQIHQLNQNLGVGKCPGGLTLPKPNSLTMMRRKNIPTLRLQDKSLSKDREYPKTNCVIEGSAFSSLVPKEDQKRTTLDSDHKYLNEDFPEKHFLFEKWNGVPGPQCENKALSLDMRLLKKNSVPRDPRSIQRLPLHKELFQGVSKPFAFGSYEGFHLTSEPAVFLPPCTTAISEKQQLTVDKHKNRSSNRTYSLYSIPGNQKSCAYADPISGASTPFIQRLSEILSLESDTVRQEKMKKLKKNKKQEL</sequence>
<dbReference type="Proteomes" id="UP001230051">
    <property type="component" value="Unassembled WGS sequence"/>
</dbReference>
<organism evidence="1 2">
    <name type="scientific">Acipenser oxyrinchus oxyrinchus</name>
    <dbReference type="NCBI Taxonomy" id="40147"/>
    <lineage>
        <taxon>Eukaryota</taxon>
        <taxon>Metazoa</taxon>
        <taxon>Chordata</taxon>
        <taxon>Craniata</taxon>
        <taxon>Vertebrata</taxon>
        <taxon>Euteleostomi</taxon>
        <taxon>Actinopterygii</taxon>
        <taxon>Chondrostei</taxon>
        <taxon>Acipenseriformes</taxon>
        <taxon>Acipenseridae</taxon>
        <taxon>Acipenser</taxon>
    </lineage>
</organism>